<evidence type="ECO:0000256" key="6">
    <source>
        <dbReference type="SAM" id="Phobius"/>
    </source>
</evidence>
<dbReference type="Proteomes" id="UP000297900">
    <property type="component" value="Unassembled WGS sequence"/>
</dbReference>
<evidence type="ECO:0000256" key="4">
    <source>
        <dbReference type="ARBA" id="ARBA00022989"/>
    </source>
</evidence>
<feature type="transmembrane region" description="Helical" evidence="6">
    <location>
        <begin position="77"/>
        <end position="95"/>
    </location>
</feature>
<accession>A0A4Y8LRX3</accession>
<dbReference type="OrthoDB" id="9812049at2"/>
<reference evidence="8 9" key="1">
    <citation type="submission" date="2019-03" db="EMBL/GenBank/DDBJ databases">
        <title>Cohnella endophytica sp. nov., a novel endophytic bacterium isolated from bark of Sonneratia apetala.</title>
        <authorList>
            <person name="Tuo L."/>
        </authorList>
    </citation>
    <scope>NUCLEOTIDE SEQUENCE [LARGE SCALE GENOMIC DNA]</scope>
    <source>
        <strain evidence="8 9">CCTCC AB 208254</strain>
    </source>
</reference>
<feature type="transmembrane region" description="Helical" evidence="6">
    <location>
        <begin position="40"/>
        <end position="57"/>
    </location>
</feature>
<gene>
    <name evidence="8" type="ORF">E2980_16450</name>
</gene>
<evidence type="ECO:0000256" key="5">
    <source>
        <dbReference type="ARBA" id="ARBA00023136"/>
    </source>
</evidence>
<keyword evidence="3 6" id="KW-0812">Transmembrane</keyword>
<comment type="similarity">
    <text evidence="2">Belongs to the GtrA family.</text>
</comment>
<dbReference type="PANTHER" id="PTHR38459">
    <property type="entry name" value="PROPHAGE BACTOPRENOL-LINKED GLUCOSE TRANSLOCASE HOMOLOG"/>
    <property type="match status" value="1"/>
</dbReference>
<protein>
    <submittedName>
        <fullName evidence="8">GtrA family protein</fullName>
    </submittedName>
</protein>
<evidence type="ECO:0000313" key="9">
    <source>
        <dbReference type="Proteomes" id="UP000297900"/>
    </source>
</evidence>
<evidence type="ECO:0000256" key="3">
    <source>
        <dbReference type="ARBA" id="ARBA00022692"/>
    </source>
</evidence>
<evidence type="ECO:0000313" key="8">
    <source>
        <dbReference type="EMBL" id="TFE24228.1"/>
    </source>
</evidence>
<keyword evidence="9" id="KW-1185">Reference proteome</keyword>
<dbReference type="PANTHER" id="PTHR38459:SF1">
    <property type="entry name" value="PROPHAGE BACTOPRENOL-LINKED GLUCOSE TRANSLOCASE HOMOLOG"/>
    <property type="match status" value="1"/>
</dbReference>
<name>A0A4Y8LRX3_9BACL</name>
<proteinExistence type="inferred from homology"/>
<dbReference type="GO" id="GO:0005886">
    <property type="term" value="C:plasma membrane"/>
    <property type="evidence" value="ECO:0007669"/>
    <property type="project" value="TreeGrafter"/>
</dbReference>
<dbReference type="EMBL" id="SOMN01000027">
    <property type="protein sequence ID" value="TFE24228.1"/>
    <property type="molecule type" value="Genomic_DNA"/>
</dbReference>
<comment type="subcellular location">
    <subcellularLocation>
        <location evidence="1">Membrane</location>
        <topology evidence="1">Multi-pass membrane protein</topology>
    </subcellularLocation>
</comment>
<feature type="transmembrane region" description="Helical" evidence="6">
    <location>
        <begin position="12"/>
        <end position="34"/>
    </location>
</feature>
<evidence type="ECO:0000259" key="7">
    <source>
        <dbReference type="Pfam" id="PF04138"/>
    </source>
</evidence>
<dbReference type="GO" id="GO:0000271">
    <property type="term" value="P:polysaccharide biosynthetic process"/>
    <property type="evidence" value="ECO:0007669"/>
    <property type="project" value="InterPro"/>
</dbReference>
<sequence>MLRLSEGIKMVKYAIVGGLNTGVDFAVFCLLVYGAEMGSIGAQTISYLAGVANSYLLNRNWTFQVKGKRSMAELTRFILINGLSFAAATAVLLGLEQWGTESALAKIASIVCSLVVNYAGYRFWVFPGTKRMEQSGSRAD</sequence>
<dbReference type="InterPro" id="IPR007267">
    <property type="entry name" value="GtrA_DPMS_TM"/>
</dbReference>
<evidence type="ECO:0000256" key="1">
    <source>
        <dbReference type="ARBA" id="ARBA00004141"/>
    </source>
</evidence>
<dbReference type="RefSeq" id="WP_135153290.1">
    <property type="nucleotide sequence ID" value="NZ_SOMN01000027.1"/>
</dbReference>
<feature type="transmembrane region" description="Helical" evidence="6">
    <location>
        <begin position="107"/>
        <end position="125"/>
    </location>
</feature>
<dbReference type="Pfam" id="PF04138">
    <property type="entry name" value="GtrA_DPMS_TM"/>
    <property type="match status" value="1"/>
</dbReference>
<organism evidence="8 9">
    <name type="scientific">Cohnella luojiensis</name>
    <dbReference type="NCBI Taxonomy" id="652876"/>
    <lineage>
        <taxon>Bacteria</taxon>
        <taxon>Bacillati</taxon>
        <taxon>Bacillota</taxon>
        <taxon>Bacilli</taxon>
        <taxon>Bacillales</taxon>
        <taxon>Paenibacillaceae</taxon>
        <taxon>Cohnella</taxon>
    </lineage>
</organism>
<evidence type="ECO:0000256" key="2">
    <source>
        <dbReference type="ARBA" id="ARBA00009399"/>
    </source>
</evidence>
<dbReference type="InterPro" id="IPR051401">
    <property type="entry name" value="GtrA_CellWall_Glycosyl"/>
</dbReference>
<dbReference type="AlphaFoldDB" id="A0A4Y8LRX3"/>
<keyword evidence="5 6" id="KW-0472">Membrane</keyword>
<feature type="domain" description="GtrA/DPMS transmembrane" evidence="7">
    <location>
        <begin position="12"/>
        <end position="126"/>
    </location>
</feature>
<keyword evidence="4 6" id="KW-1133">Transmembrane helix</keyword>
<comment type="caution">
    <text evidence="8">The sequence shown here is derived from an EMBL/GenBank/DDBJ whole genome shotgun (WGS) entry which is preliminary data.</text>
</comment>